<dbReference type="Gene3D" id="2.30.40.10">
    <property type="entry name" value="Urease, subunit C, domain 1"/>
    <property type="match status" value="1"/>
</dbReference>
<dbReference type="InterPro" id="IPR032466">
    <property type="entry name" value="Metal_Hydrolase"/>
</dbReference>
<feature type="binding site" evidence="3">
    <location>
        <position position="292"/>
    </location>
    <ligand>
        <name>substrate</name>
    </ligand>
</feature>
<feature type="binding site" evidence="4">
    <location>
        <position position="68"/>
    </location>
    <ligand>
        <name>Zn(2+)</name>
        <dbReference type="ChEBI" id="CHEBI:29105"/>
        <label>1</label>
        <note>catalytic</note>
    </ligand>
</feature>
<feature type="binding site" evidence="3">
    <location>
        <position position="169"/>
    </location>
    <ligand>
        <name>substrate</name>
    </ligand>
</feature>
<comment type="PTM">
    <text evidence="1">Carboxylation allows a single lysine to coordinate two zinc ions.</text>
</comment>
<feature type="binding site" evidence="3">
    <location>
        <position position="137"/>
    </location>
    <ligand>
        <name>substrate</name>
    </ligand>
</feature>
<dbReference type="GO" id="GO:0008237">
    <property type="term" value="F:metallopeptidase activity"/>
    <property type="evidence" value="ECO:0007669"/>
    <property type="project" value="UniProtKB-KW"/>
</dbReference>
<keyword evidence="1 4" id="KW-0862">Zinc</keyword>
<keyword evidence="1" id="KW-0378">Hydrolase</keyword>
<dbReference type="InterPro" id="IPR010229">
    <property type="entry name" value="Pept_M38_dipep"/>
</dbReference>
<dbReference type="PANTHER" id="PTHR11647">
    <property type="entry name" value="HYDRANTOINASE/DIHYDROPYRIMIDINASE FAMILY MEMBER"/>
    <property type="match status" value="1"/>
</dbReference>
<sequence>MTMGLTLIKNGLTYTPSPIGKKDILVCENSILAIDDEISKDSVITLDPSALVIDAEGMLVAPGFIDCHIHFNGAGGENGPQFRTPPLQLSSFIRAGITTAVAPLGTDGVCRSLKELLAKCRGLDAEGITAYIYTGSYGYPPVSITGDVMSDIVLIDKIIGTKIAISDHRSSHPTVTELRHLISDSRVGGMLSGKMGLVMAHMGDEEGGLSIIREALSGTDIPKTQILPTHVNRNSKLFTESLKYFADGGYIDITTSITGNDGSISPVDCIAMAHNKKIPLSSITLSTDGNGSIPIFNSSKEIIGMGIGEPSSLFSTIKEILCNTNIPKEDVISLVTENVAERLKLTKKGRITIKGDADILLISISDFSLQYVIAKGAVLMEKGNIVRKGTFEGLAQ</sequence>
<feature type="binding site" evidence="3">
    <location>
        <begin position="75"/>
        <end position="77"/>
    </location>
    <ligand>
        <name>substrate</name>
    </ligand>
</feature>
<name>I4BWR6_ACEMN</name>
<dbReference type="Pfam" id="PF01979">
    <property type="entry name" value="Amidohydro_1"/>
    <property type="match status" value="1"/>
</dbReference>
<feature type="binding site" evidence="4">
    <location>
        <position position="201"/>
    </location>
    <ligand>
        <name>Zn(2+)</name>
        <dbReference type="ChEBI" id="CHEBI:29105"/>
        <label>2</label>
        <note>catalytic</note>
    </ligand>
</feature>
<feature type="binding site" evidence="4">
    <location>
        <position position="70"/>
    </location>
    <ligand>
        <name>Zn(2+)</name>
        <dbReference type="ChEBI" id="CHEBI:29105"/>
        <label>1</label>
        <note>catalytic</note>
    </ligand>
</feature>
<organism evidence="7 8">
    <name type="scientific">Acetomicrobium mobile (strain ATCC BAA-54 / DSM 13181 / JCM 12221 / NGA)</name>
    <name type="common">Anaerobaculum mobile</name>
    <dbReference type="NCBI Taxonomy" id="891968"/>
    <lineage>
        <taxon>Bacteria</taxon>
        <taxon>Thermotogati</taxon>
        <taxon>Synergistota</taxon>
        <taxon>Synergistia</taxon>
        <taxon>Synergistales</taxon>
        <taxon>Acetomicrobiaceae</taxon>
        <taxon>Acetomicrobium</taxon>
    </lineage>
</organism>
<evidence type="ECO:0000256" key="5">
    <source>
        <dbReference type="PIRSR" id="PIRSR001238-50"/>
    </source>
</evidence>
<dbReference type="STRING" id="891968.Anamo_1099"/>
<dbReference type="InterPro" id="IPR011059">
    <property type="entry name" value="Metal-dep_hydrolase_composite"/>
</dbReference>
<proteinExistence type="inferred from homology"/>
<comment type="function">
    <text evidence="1">Catalyzes the hydrolytic cleavage of a subset of L-isoaspartyl (L-beta-aspartyl) dipeptides. Used to degrade proteins damaged by L-isoaspartyl residues formation.</text>
</comment>
<comment type="cofactor">
    <cofactor evidence="1 4">
        <name>Zn(2+)</name>
        <dbReference type="ChEBI" id="CHEBI:29105"/>
    </cofactor>
    <text evidence="1 4">Binds 2 Zn(2+) ions per subunit.</text>
</comment>
<comment type="subcellular location">
    <subcellularLocation>
        <location evidence="1">Cytoplasm</location>
    </subcellularLocation>
</comment>
<keyword evidence="8" id="KW-1185">Reference proteome</keyword>
<keyword evidence="1" id="KW-0645">Protease</keyword>
<dbReference type="EMBL" id="CP003198">
    <property type="protein sequence ID" value="AFM21723.1"/>
    <property type="molecule type" value="Genomic_DNA"/>
</dbReference>
<dbReference type="AlphaFoldDB" id="I4BWR6"/>
<keyword evidence="1 4" id="KW-0479">Metal-binding</keyword>
<feature type="binding site" evidence="4">
    <location>
        <position position="288"/>
    </location>
    <ligand>
        <name>Zn(2+)</name>
        <dbReference type="ChEBI" id="CHEBI:29105"/>
        <label>1</label>
        <note>catalytic</note>
    </ligand>
</feature>
<dbReference type="eggNOG" id="COG1228">
    <property type="taxonomic scope" value="Bacteria"/>
</dbReference>
<evidence type="ECO:0000256" key="2">
    <source>
        <dbReference type="PIRSR" id="PIRSR001238-1"/>
    </source>
</evidence>
<dbReference type="GO" id="GO:0006508">
    <property type="term" value="P:proteolysis"/>
    <property type="evidence" value="ECO:0007669"/>
    <property type="project" value="UniProtKB-KW"/>
</dbReference>
<evidence type="ECO:0000256" key="4">
    <source>
        <dbReference type="PIRSR" id="PIRSR001238-3"/>
    </source>
</evidence>
<dbReference type="PATRIC" id="fig|891968.3.peg.1086"/>
<feature type="binding site" description="via carbamate group" evidence="4">
    <location>
        <position position="162"/>
    </location>
    <ligand>
        <name>Zn(2+)</name>
        <dbReference type="ChEBI" id="CHEBI:29105"/>
        <label>1</label>
        <note>catalytic</note>
    </ligand>
</feature>
<reference evidence="8" key="1">
    <citation type="journal article" date="2013" name="Stand. Genomic Sci.">
        <title>Complete genome sequence of the moderate thermophile Anaerobaculum mobile type strain (NGA(T)).</title>
        <authorList>
            <person name="Mavromatis K."/>
            <person name="Stackebrandt E."/>
            <person name="Held B."/>
            <person name="Lapidus A."/>
            <person name="Nolan M."/>
            <person name="Lucas S."/>
            <person name="Hammon N."/>
            <person name="Deshpande S."/>
            <person name="Cheng J.F."/>
            <person name="Tapia R."/>
            <person name="Goodwin L.A."/>
            <person name="Pitluck S."/>
            <person name="Liolios K."/>
            <person name="Pagani I."/>
            <person name="Ivanova N."/>
            <person name="Mikhailova N."/>
            <person name="Huntemann M."/>
            <person name="Pati A."/>
            <person name="Chen A."/>
            <person name="Palaniappan K."/>
            <person name="Land M."/>
            <person name="Rohde M."/>
            <person name="Spring S."/>
            <person name="Goker M."/>
            <person name="Woyke T."/>
            <person name="Detter J.C."/>
            <person name="Bristow J."/>
            <person name="Eisen J.A."/>
            <person name="Markowitz V."/>
            <person name="Hugenholtz P."/>
            <person name="Klenk H.P."/>
            <person name="Kyrpides N.C."/>
        </authorList>
    </citation>
    <scope>NUCLEOTIDE SEQUENCE</scope>
    <source>
        <strain evidence="8">ATCC BAA-54 / DSM 13181 / NGA</strain>
    </source>
</reference>
<keyword evidence="1" id="KW-0482">Metalloprotease</keyword>
<comment type="PTM">
    <text evidence="5">Carbamylation allows a single lysine to coordinate two zinc ions.</text>
</comment>
<dbReference type="EC" id="3.4.19.-" evidence="1"/>
<dbReference type="InterPro" id="IPR050378">
    <property type="entry name" value="Metallo-dep_Hydrolases_sf"/>
</dbReference>
<gene>
    <name evidence="7" type="ordered locus">Anamo_1099</name>
</gene>
<evidence type="ECO:0000313" key="8">
    <source>
        <dbReference type="Proteomes" id="UP000006061"/>
    </source>
</evidence>
<feature type="modified residue" description="N6-carboxylysine" evidence="5">
    <location>
        <position position="162"/>
    </location>
</feature>
<feature type="binding site" description="via carbamate group" evidence="4">
    <location>
        <position position="162"/>
    </location>
    <ligand>
        <name>Zn(2+)</name>
        <dbReference type="ChEBI" id="CHEBI:29105"/>
        <label>2</label>
        <note>catalytic</note>
    </ligand>
</feature>
<dbReference type="SUPFAM" id="SSF51338">
    <property type="entry name" value="Composite domain of metallo-dependent hydrolases"/>
    <property type="match status" value="1"/>
</dbReference>
<dbReference type="Proteomes" id="UP000006061">
    <property type="component" value="Chromosome"/>
</dbReference>
<dbReference type="InterPro" id="IPR006680">
    <property type="entry name" value="Amidohydro-rel"/>
</dbReference>
<dbReference type="KEGG" id="amo:Anamo_1099"/>
<evidence type="ECO:0000256" key="3">
    <source>
        <dbReference type="PIRSR" id="PIRSR001238-2"/>
    </source>
</evidence>
<feature type="domain" description="Amidohydrolase-related" evidence="6">
    <location>
        <begin position="60"/>
        <end position="377"/>
    </location>
</feature>
<dbReference type="GO" id="GO:0005737">
    <property type="term" value="C:cytoplasm"/>
    <property type="evidence" value="ECO:0007669"/>
    <property type="project" value="UniProtKB-SubCell"/>
</dbReference>
<dbReference type="HOGENOM" id="CLU_058216_0_0_0"/>
<feature type="active site" description="Proton acceptor" evidence="2">
    <location>
        <position position="288"/>
    </location>
</feature>
<feature type="binding site" evidence="3">
    <location>
        <position position="233"/>
    </location>
    <ligand>
        <name>substrate</name>
    </ligand>
</feature>
<evidence type="ECO:0000259" key="6">
    <source>
        <dbReference type="Pfam" id="PF01979"/>
    </source>
</evidence>
<comment type="similarity">
    <text evidence="1">Belongs to the peptidase M38 family.</text>
</comment>
<dbReference type="SUPFAM" id="SSF51556">
    <property type="entry name" value="Metallo-dependent hydrolases"/>
    <property type="match status" value="1"/>
</dbReference>
<feature type="binding site" evidence="3">
    <location>
        <position position="106"/>
    </location>
    <ligand>
        <name>substrate</name>
    </ligand>
</feature>
<accession>I4BWR6</accession>
<dbReference type="NCBIfam" id="TIGR01975">
    <property type="entry name" value="isoAsp_dipep"/>
    <property type="match status" value="1"/>
</dbReference>
<protein>
    <recommendedName>
        <fullName evidence="1">Isoaspartyl dipeptidase</fullName>
        <ecNumber evidence="1">3.4.19.-</ecNumber>
    </recommendedName>
</protein>
<dbReference type="GO" id="GO:0016810">
    <property type="term" value="F:hydrolase activity, acting on carbon-nitrogen (but not peptide) bonds"/>
    <property type="evidence" value="ECO:0007669"/>
    <property type="project" value="InterPro"/>
</dbReference>
<dbReference type="PANTHER" id="PTHR11647:SF1">
    <property type="entry name" value="COLLAPSIN RESPONSE MEDIATOR PROTEIN"/>
    <property type="match status" value="1"/>
</dbReference>
<evidence type="ECO:0000256" key="1">
    <source>
        <dbReference type="PIRNR" id="PIRNR001238"/>
    </source>
</evidence>
<dbReference type="GO" id="GO:0046872">
    <property type="term" value="F:metal ion binding"/>
    <property type="evidence" value="ECO:0007669"/>
    <property type="project" value="UniProtKB-KW"/>
</dbReference>
<evidence type="ECO:0000313" key="7">
    <source>
        <dbReference type="EMBL" id="AFM21723.1"/>
    </source>
</evidence>
<feature type="binding site" evidence="4">
    <location>
        <position position="230"/>
    </location>
    <ligand>
        <name>Zn(2+)</name>
        <dbReference type="ChEBI" id="CHEBI:29105"/>
        <label>2</label>
        <note>catalytic</note>
    </ligand>
</feature>
<dbReference type="PIRSF" id="PIRSF001238">
    <property type="entry name" value="IadA"/>
    <property type="match status" value="1"/>
</dbReference>
<dbReference type="Gene3D" id="3.20.20.140">
    <property type="entry name" value="Metal-dependent hydrolases"/>
    <property type="match status" value="1"/>
</dbReference>
<dbReference type="GO" id="GO:0008798">
    <property type="term" value="F:beta-aspartyl-peptidase activity"/>
    <property type="evidence" value="ECO:0007669"/>
    <property type="project" value="InterPro"/>
</dbReference>